<reference evidence="6" key="1">
    <citation type="submission" date="2022-09" db="EMBL/GenBank/DDBJ databases">
        <title>Culturomic study of gut microbiota in children with autism spectrum disorder.</title>
        <authorList>
            <person name="Efimov B.A."/>
            <person name="Chaplin A.V."/>
            <person name="Sokolova S.R."/>
            <person name="Pikina A.P."/>
            <person name="Korzhanova M."/>
            <person name="Belova V."/>
            <person name="Korostin D."/>
        </authorList>
    </citation>
    <scope>NUCLEOTIDE SEQUENCE</scope>
    <source>
        <strain evidence="6">ASD5510</strain>
    </source>
</reference>
<dbReference type="SMART" id="SM00100">
    <property type="entry name" value="cNMP"/>
    <property type="match status" value="1"/>
</dbReference>
<sequence length="215" mass="24531">MKDSKLFEGILPAEIEALLSCLSARKQSYNKNDFVFTTGDRMALTGIVVSGSLRILKEDYWGNRTIIEVLEPGEVFGESFSCAEINHVPVSVMAVESTEVLLLDYKKILTTCPQSCPFHARIIRNMMKILARKNIALMQKMEHITKRTTREKLLSYLSAQAINCGTSRFDIPFNRQELADYLSVDRSAMSAELGRMKEEGLIEYQRNHFILIRKE</sequence>
<evidence type="ECO:0000313" key="7">
    <source>
        <dbReference type="Proteomes" id="UP001065549"/>
    </source>
</evidence>
<dbReference type="SUPFAM" id="SSF46785">
    <property type="entry name" value="Winged helix' DNA-binding domain"/>
    <property type="match status" value="1"/>
</dbReference>
<dbReference type="PROSITE" id="PS50042">
    <property type="entry name" value="CNMP_BINDING_3"/>
    <property type="match status" value="1"/>
</dbReference>
<dbReference type="PANTHER" id="PTHR24567">
    <property type="entry name" value="CRP FAMILY TRANSCRIPTIONAL REGULATORY PROTEIN"/>
    <property type="match status" value="1"/>
</dbReference>
<dbReference type="AlphaFoldDB" id="A0A9J6QY85"/>
<dbReference type="InterPro" id="IPR000595">
    <property type="entry name" value="cNMP-bd_dom"/>
</dbReference>
<dbReference type="Pfam" id="PF00027">
    <property type="entry name" value="cNMP_binding"/>
    <property type="match status" value="1"/>
</dbReference>
<organism evidence="6 7">
    <name type="scientific">Hominibacterium faecale</name>
    <dbReference type="NCBI Taxonomy" id="2839743"/>
    <lineage>
        <taxon>Bacteria</taxon>
        <taxon>Bacillati</taxon>
        <taxon>Bacillota</taxon>
        <taxon>Clostridia</taxon>
        <taxon>Peptostreptococcales</taxon>
        <taxon>Anaerovoracaceae</taxon>
        <taxon>Hominibacterium</taxon>
    </lineage>
</organism>
<dbReference type="GO" id="GO:0005829">
    <property type="term" value="C:cytosol"/>
    <property type="evidence" value="ECO:0007669"/>
    <property type="project" value="TreeGrafter"/>
</dbReference>
<accession>A0A9J6QY85</accession>
<dbReference type="CDD" id="cd00038">
    <property type="entry name" value="CAP_ED"/>
    <property type="match status" value="1"/>
</dbReference>
<dbReference type="InterPro" id="IPR036390">
    <property type="entry name" value="WH_DNA-bd_sf"/>
</dbReference>
<dbReference type="Proteomes" id="UP001065549">
    <property type="component" value="Unassembled WGS sequence"/>
</dbReference>
<dbReference type="EMBL" id="JAOSHN010000010">
    <property type="protein sequence ID" value="MCU7380426.1"/>
    <property type="molecule type" value="Genomic_DNA"/>
</dbReference>
<evidence type="ECO:0000313" key="6">
    <source>
        <dbReference type="EMBL" id="MCU7380426.1"/>
    </source>
</evidence>
<proteinExistence type="predicted"/>
<dbReference type="InterPro" id="IPR050397">
    <property type="entry name" value="Env_Response_Regulators"/>
</dbReference>
<dbReference type="PANTHER" id="PTHR24567:SF58">
    <property type="entry name" value="CYCLIC AMP-BINDING REGULATORY PROTEIN"/>
    <property type="match status" value="1"/>
</dbReference>
<evidence type="ECO:0000256" key="3">
    <source>
        <dbReference type="ARBA" id="ARBA00023163"/>
    </source>
</evidence>
<dbReference type="GO" id="GO:0003700">
    <property type="term" value="F:DNA-binding transcription factor activity"/>
    <property type="evidence" value="ECO:0007669"/>
    <property type="project" value="TreeGrafter"/>
</dbReference>
<dbReference type="PROSITE" id="PS51063">
    <property type="entry name" value="HTH_CRP_2"/>
    <property type="match status" value="1"/>
</dbReference>
<feature type="domain" description="Cyclic nucleotide-binding" evidence="4">
    <location>
        <begin position="6"/>
        <end position="78"/>
    </location>
</feature>
<name>A0A9J6QY85_9FIRM</name>
<dbReference type="Pfam" id="PF13545">
    <property type="entry name" value="HTH_Crp_2"/>
    <property type="match status" value="1"/>
</dbReference>
<protein>
    <submittedName>
        <fullName evidence="6">Crp/Fnr family transcriptional regulator</fullName>
    </submittedName>
</protein>
<dbReference type="SUPFAM" id="SSF51206">
    <property type="entry name" value="cAMP-binding domain-like"/>
    <property type="match status" value="1"/>
</dbReference>
<dbReference type="Gene3D" id="2.60.120.10">
    <property type="entry name" value="Jelly Rolls"/>
    <property type="match status" value="1"/>
</dbReference>
<dbReference type="InterPro" id="IPR018490">
    <property type="entry name" value="cNMP-bd_dom_sf"/>
</dbReference>
<evidence type="ECO:0000259" key="5">
    <source>
        <dbReference type="PROSITE" id="PS51063"/>
    </source>
</evidence>
<dbReference type="SMART" id="SM00419">
    <property type="entry name" value="HTH_CRP"/>
    <property type="match status" value="1"/>
</dbReference>
<dbReference type="InterPro" id="IPR012318">
    <property type="entry name" value="HTH_CRP"/>
</dbReference>
<evidence type="ECO:0000259" key="4">
    <source>
        <dbReference type="PROSITE" id="PS50042"/>
    </source>
</evidence>
<evidence type="ECO:0000256" key="1">
    <source>
        <dbReference type="ARBA" id="ARBA00023015"/>
    </source>
</evidence>
<gene>
    <name evidence="6" type="ORF">OBO34_19115</name>
</gene>
<feature type="domain" description="HTH crp-type" evidence="5">
    <location>
        <begin position="147"/>
        <end position="215"/>
    </location>
</feature>
<dbReference type="GO" id="GO:0003677">
    <property type="term" value="F:DNA binding"/>
    <property type="evidence" value="ECO:0007669"/>
    <property type="project" value="UniProtKB-KW"/>
</dbReference>
<dbReference type="RefSeq" id="WP_148396772.1">
    <property type="nucleotide sequence ID" value="NZ_JAJAGH010000002.1"/>
</dbReference>
<keyword evidence="2" id="KW-0238">DNA-binding</keyword>
<evidence type="ECO:0000256" key="2">
    <source>
        <dbReference type="ARBA" id="ARBA00023125"/>
    </source>
</evidence>
<keyword evidence="7" id="KW-1185">Reference proteome</keyword>
<comment type="caution">
    <text evidence="6">The sequence shown here is derived from an EMBL/GenBank/DDBJ whole genome shotgun (WGS) entry which is preliminary data.</text>
</comment>
<keyword evidence="1" id="KW-0805">Transcription regulation</keyword>
<dbReference type="InterPro" id="IPR014710">
    <property type="entry name" value="RmlC-like_jellyroll"/>
</dbReference>
<keyword evidence="3" id="KW-0804">Transcription</keyword>